<protein>
    <recommendedName>
        <fullName evidence="1">diguanylate cyclase</fullName>
        <ecNumber evidence="1">2.7.7.65</ecNumber>
    </recommendedName>
</protein>
<dbReference type="GO" id="GO:1902201">
    <property type="term" value="P:negative regulation of bacterial-type flagellum-dependent cell motility"/>
    <property type="evidence" value="ECO:0007669"/>
    <property type="project" value="TreeGrafter"/>
</dbReference>
<feature type="domain" description="GGDEF" evidence="5">
    <location>
        <begin position="527"/>
        <end position="664"/>
    </location>
</feature>
<dbReference type="EC" id="2.7.7.65" evidence="1"/>
<name>A0A1M6EXD9_MALRU</name>
<dbReference type="GO" id="GO:0052621">
    <property type="term" value="F:diguanylate cyclase activity"/>
    <property type="evidence" value="ECO:0007669"/>
    <property type="project" value="UniProtKB-EC"/>
</dbReference>
<dbReference type="Pfam" id="PF00990">
    <property type="entry name" value="GGDEF"/>
    <property type="match status" value="1"/>
</dbReference>
<dbReference type="GO" id="GO:0043709">
    <property type="term" value="P:cell adhesion involved in single-species biofilm formation"/>
    <property type="evidence" value="ECO:0007669"/>
    <property type="project" value="TreeGrafter"/>
</dbReference>
<evidence type="ECO:0000259" key="4">
    <source>
        <dbReference type="PROSITE" id="PS50113"/>
    </source>
</evidence>
<evidence type="ECO:0000313" key="7">
    <source>
        <dbReference type="Proteomes" id="UP000184171"/>
    </source>
</evidence>
<evidence type="ECO:0000256" key="2">
    <source>
        <dbReference type="ARBA" id="ARBA00034247"/>
    </source>
</evidence>
<dbReference type="PROSITE" id="PS50113">
    <property type="entry name" value="PAC"/>
    <property type="match status" value="1"/>
</dbReference>
<dbReference type="SUPFAM" id="SSF55785">
    <property type="entry name" value="PYP-like sensor domain (PAS domain)"/>
    <property type="match status" value="1"/>
</dbReference>
<proteinExistence type="predicted"/>
<dbReference type="NCBIfam" id="TIGR00254">
    <property type="entry name" value="GGDEF"/>
    <property type="match status" value="1"/>
</dbReference>
<dbReference type="InterPro" id="IPR013767">
    <property type="entry name" value="PAS_fold"/>
</dbReference>
<dbReference type="NCBIfam" id="TIGR00229">
    <property type="entry name" value="sensory_box"/>
    <property type="match status" value="1"/>
</dbReference>
<comment type="catalytic activity">
    <reaction evidence="2">
        <text>2 GTP = 3',3'-c-di-GMP + 2 diphosphate</text>
        <dbReference type="Rhea" id="RHEA:24898"/>
        <dbReference type="ChEBI" id="CHEBI:33019"/>
        <dbReference type="ChEBI" id="CHEBI:37565"/>
        <dbReference type="ChEBI" id="CHEBI:58805"/>
        <dbReference type="EC" id="2.7.7.65"/>
    </reaction>
</comment>
<dbReference type="FunFam" id="3.30.70.270:FF:000001">
    <property type="entry name" value="Diguanylate cyclase domain protein"/>
    <property type="match status" value="1"/>
</dbReference>
<dbReference type="OrthoDB" id="9790367at2"/>
<dbReference type="GO" id="GO:0005886">
    <property type="term" value="C:plasma membrane"/>
    <property type="evidence" value="ECO:0007669"/>
    <property type="project" value="TreeGrafter"/>
</dbReference>
<dbReference type="RefSeq" id="WP_072906445.1">
    <property type="nucleotide sequence ID" value="NZ_FQZT01000003.1"/>
</dbReference>
<feature type="domain" description="PAS" evidence="3">
    <location>
        <begin position="354"/>
        <end position="427"/>
    </location>
</feature>
<dbReference type="PROSITE" id="PS50887">
    <property type="entry name" value="GGDEF"/>
    <property type="match status" value="1"/>
</dbReference>
<feature type="domain" description="PAC" evidence="4">
    <location>
        <begin position="430"/>
        <end position="481"/>
    </location>
</feature>
<dbReference type="InterPro" id="IPR000160">
    <property type="entry name" value="GGDEF_dom"/>
</dbReference>
<dbReference type="AlphaFoldDB" id="A0A1M6EXD9"/>
<dbReference type="PANTHER" id="PTHR45138">
    <property type="entry name" value="REGULATORY COMPONENTS OF SENSORY TRANSDUCTION SYSTEM"/>
    <property type="match status" value="1"/>
</dbReference>
<dbReference type="SMART" id="SM00091">
    <property type="entry name" value="PAS"/>
    <property type="match status" value="1"/>
</dbReference>
<dbReference type="Pfam" id="PF14827">
    <property type="entry name" value="dCache_3"/>
    <property type="match status" value="1"/>
</dbReference>
<dbReference type="InterPro" id="IPR043128">
    <property type="entry name" value="Rev_trsase/Diguanyl_cyclase"/>
</dbReference>
<dbReference type="SMART" id="SM00267">
    <property type="entry name" value="GGDEF"/>
    <property type="match status" value="1"/>
</dbReference>
<dbReference type="STRING" id="1122189.SAMN02745165_01072"/>
<dbReference type="InterPro" id="IPR000014">
    <property type="entry name" value="PAS"/>
</dbReference>
<dbReference type="CDD" id="cd00130">
    <property type="entry name" value="PAS"/>
    <property type="match status" value="1"/>
</dbReference>
<reference evidence="6 7" key="1">
    <citation type="submission" date="2016-11" db="EMBL/GenBank/DDBJ databases">
        <authorList>
            <person name="Jaros S."/>
            <person name="Januszkiewicz K."/>
            <person name="Wedrychowicz H."/>
        </authorList>
    </citation>
    <scope>NUCLEOTIDE SEQUENCE [LARGE SCALE GENOMIC DNA]</scope>
    <source>
        <strain evidence="6 7">DSM 5091</strain>
    </source>
</reference>
<dbReference type="Gene3D" id="3.30.70.270">
    <property type="match status" value="1"/>
</dbReference>
<evidence type="ECO:0000313" key="6">
    <source>
        <dbReference type="EMBL" id="SHI90100.1"/>
    </source>
</evidence>
<dbReference type="PANTHER" id="PTHR45138:SF9">
    <property type="entry name" value="DIGUANYLATE CYCLASE DGCM-RELATED"/>
    <property type="match status" value="1"/>
</dbReference>
<dbReference type="InterPro" id="IPR035965">
    <property type="entry name" value="PAS-like_dom_sf"/>
</dbReference>
<sequence>MKLYLRAIFLFLLILLLLSGLVWLRFQNLHSKHLDLRLARFKSTCESIVSTYQLVSQTIAEELLLQEDVIELVHAIVTHEGDERNHYRGLLFRKLSPMYNRIRQYSVRQLHFHFPDGRSMLRFHAPHKADDDLTPFRPSVRIANTERREVHGYESGRIVHGFRHVYPLQYRGEVIGSVEISNSFQEIYTELIKHVDGGNNQYHFILLKDDLWYKLSSGQRENYHPSQLSDAYLCENSLAKVYDMLGGSVMMTTEMRELLDHLRADPAVAEGLRAEQDFIVASCFKGKTYSVLFHSVKNVDDKHAAYIINMHPEDYLVALQGNVRMQLIIAVVFAALLTFLQFRLSMSRAAQLSTQKFLQTLTDHMGQGLYATDLTGKITFLNHEAEKLLGLKEKECLGRDAHALFHVPNDTHEEDVCPVLEAILNNRAYEQQENFFRRSDGVRLPVELTSTPIEKQGKIAGTITLFQDISARQQQERELAETQKRLKKANRHLARIAHIDGLTQIANRRLFDQVLQNYWKSACRHQKPLSLLLMDIDHFKAYNDTYGHQKGDECLRAVAEVIQNSCMRPEDFVARYGGEEFVALLSDTGQADASHIAERIRNNLLQQQLEHKGSAVESVVTLSIGVCSLQPKLTDDPQIIVDCSDRCLYLAKEKGRNQTRSTEC</sequence>
<dbReference type="Gene3D" id="3.30.450.20">
    <property type="entry name" value="PAS domain"/>
    <property type="match status" value="1"/>
</dbReference>
<dbReference type="Pfam" id="PF00989">
    <property type="entry name" value="PAS"/>
    <property type="match status" value="1"/>
</dbReference>
<gene>
    <name evidence="6" type="ORF">SAMN02745165_01072</name>
</gene>
<accession>A0A1M6EXD9</accession>
<dbReference type="SUPFAM" id="SSF55073">
    <property type="entry name" value="Nucleotide cyclase"/>
    <property type="match status" value="1"/>
</dbReference>
<dbReference type="CDD" id="cd01949">
    <property type="entry name" value="GGDEF"/>
    <property type="match status" value="1"/>
</dbReference>
<evidence type="ECO:0000256" key="1">
    <source>
        <dbReference type="ARBA" id="ARBA00012528"/>
    </source>
</evidence>
<dbReference type="InterPro" id="IPR029787">
    <property type="entry name" value="Nucleotide_cyclase"/>
</dbReference>
<dbReference type="Proteomes" id="UP000184171">
    <property type="component" value="Unassembled WGS sequence"/>
</dbReference>
<dbReference type="InterPro" id="IPR050469">
    <property type="entry name" value="Diguanylate_Cyclase"/>
</dbReference>
<evidence type="ECO:0000259" key="3">
    <source>
        <dbReference type="PROSITE" id="PS50112"/>
    </source>
</evidence>
<dbReference type="InterPro" id="IPR029150">
    <property type="entry name" value="dCache_3"/>
</dbReference>
<dbReference type="PROSITE" id="PS50112">
    <property type="entry name" value="PAS"/>
    <property type="match status" value="1"/>
</dbReference>
<organism evidence="6 7">
    <name type="scientific">Malonomonas rubra DSM 5091</name>
    <dbReference type="NCBI Taxonomy" id="1122189"/>
    <lineage>
        <taxon>Bacteria</taxon>
        <taxon>Pseudomonadati</taxon>
        <taxon>Thermodesulfobacteriota</taxon>
        <taxon>Desulfuromonadia</taxon>
        <taxon>Desulfuromonadales</taxon>
        <taxon>Geopsychrobacteraceae</taxon>
        <taxon>Malonomonas</taxon>
    </lineage>
</organism>
<dbReference type="EMBL" id="FQZT01000003">
    <property type="protein sequence ID" value="SHI90100.1"/>
    <property type="molecule type" value="Genomic_DNA"/>
</dbReference>
<dbReference type="InterPro" id="IPR000700">
    <property type="entry name" value="PAS-assoc_C"/>
</dbReference>
<keyword evidence="7" id="KW-1185">Reference proteome</keyword>
<evidence type="ECO:0000259" key="5">
    <source>
        <dbReference type="PROSITE" id="PS50887"/>
    </source>
</evidence>